<dbReference type="InterPro" id="IPR053138">
    <property type="entry name" value="N-alpha-Ac-DABA_deacetylase"/>
</dbReference>
<dbReference type="CDD" id="cd06251">
    <property type="entry name" value="M14_ASTE_ASPA-like"/>
    <property type="match status" value="1"/>
</dbReference>
<dbReference type="GO" id="GO:0016788">
    <property type="term" value="F:hydrolase activity, acting on ester bonds"/>
    <property type="evidence" value="ECO:0007669"/>
    <property type="project" value="InterPro"/>
</dbReference>
<dbReference type="InterPro" id="IPR011051">
    <property type="entry name" value="RmlC_Cupin_sf"/>
</dbReference>
<dbReference type="Proteomes" id="UP000605846">
    <property type="component" value="Unassembled WGS sequence"/>
</dbReference>
<dbReference type="AlphaFoldDB" id="A0A8H7BHU0"/>
<feature type="region of interest" description="Disordered" evidence="5">
    <location>
        <begin position="1"/>
        <end position="42"/>
    </location>
</feature>
<name>A0A8H7BHU0_9FUNG</name>
<sequence>MSRRETEIPQGTILESDSPEPTLLNVKRLTPGRDDRDDYRKQSWKNGLGRTSEIAVYPPEKDFRVDTFFWRLSINVMEANCNISLFPEYQCGDNRKSTLMLNHRGDEVATNIRPLFPYSWNGEWTTSCKVTDAPVTNLLFMINRNLGTAQFYVDKIGQPVSNESGETGKKLILGSFALVYVVEGHVRIGLDENHMNGRSQVLSAGETLYVERDEDASPTSMVMQASDAHGNVGNRDEDATLVTIQISETKRMGAPSTITTSDYFGLSSTSPSAIQTPMTVHPMMEPTVSPQDISNAPSQRRMPRRKGSLVIYDDQPLWNLPQDVAQKLAAKEASASASAIPVGYEDVGGELATAIKQMDKDENLRRDSLALLRGKLDATQIYEPPTFALIPKDTDVPPPVVRDRLVIEDFPHHSISTAWIKMVKQGLSEWVRLPVIVCRGSEDGPVVGITAAVHGNELNGVPCIHRVVSEIDVKKLRGTVVAVPCVNVSGYLKFTREYADGRDLNRLFPGREDGFASQVYCYQLMNKIISQFNYLIDLHTASFGRVNSYYVRADMNDPMAAIMAHLQQPQIVLHNSGQDGTLRSAASARGIKAITVEIGNPQLFQTQYVQIYTKTGGVLEVYPAVNTTIRKGDLVARIKNIFGNVVDEYFAPCGGIVIGRSSNPVAMSGDRIIHLGVIKKKGETLPKEAKENY</sequence>
<dbReference type="InterPro" id="IPR010282">
    <property type="entry name" value="Uncharacterised_HutD/Ves"/>
</dbReference>
<feature type="compositionally biased region" description="Basic and acidic residues" evidence="5">
    <location>
        <begin position="31"/>
        <end position="41"/>
    </location>
</feature>
<evidence type="ECO:0000256" key="4">
    <source>
        <dbReference type="ARBA" id="ARBA00022833"/>
    </source>
</evidence>
<dbReference type="InterPro" id="IPR014710">
    <property type="entry name" value="RmlC-like_jellyroll"/>
</dbReference>
<accession>A0A8H7BHU0</accession>
<feature type="domain" description="Succinylglutamate desuccinylase/Aspartoacylase catalytic" evidence="6">
    <location>
        <begin position="444"/>
        <end position="610"/>
    </location>
</feature>
<dbReference type="EMBL" id="JABAYA010000209">
    <property type="protein sequence ID" value="KAF7722180.1"/>
    <property type="molecule type" value="Genomic_DNA"/>
</dbReference>
<comment type="cofactor">
    <cofactor evidence="1">
        <name>Zn(2+)</name>
        <dbReference type="ChEBI" id="CHEBI:29105"/>
    </cofactor>
</comment>
<evidence type="ECO:0000313" key="7">
    <source>
        <dbReference type="EMBL" id="KAF7722180.1"/>
    </source>
</evidence>
<dbReference type="Pfam" id="PF05962">
    <property type="entry name" value="HutD"/>
    <property type="match status" value="1"/>
</dbReference>
<dbReference type="SUPFAM" id="SSF51182">
    <property type="entry name" value="RmlC-like cupins"/>
    <property type="match status" value="1"/>
</dbReference>
<keyword evidence="3" id="KW-0378">Hydrolase</keyword>
<dbReference type="PANTHER" id="PTHR37326">
    <property type="entry name" value="BLL3975 PROTEIN"/>
    <property type="match status" value="1"/>
</dbReference>
<dbReference type="GO" id="GO:0046872">
    <property type="term" value="F:metal ion binding"/>
    <property type="evidence" value="ECO:0007669"/>
    <property type="project" value="UniProtKB-KW"/>
</dbReference>
<dbReference type="Pfam" id="PF24827">
    <property type="entry name" value="AstE_AspA_cat"/>
    <property type="match status" value="1"/>
</dbReference>
<dbReference type="PANTHER" id="PTHR37326:SF1">
    <property type="entry name" value="BLL3975 PROTEIN"/>
    <property type="match status" value="1"/>
</dbReference>
<evidence type="ECO:0000259" key="6">
    <source>
        <dbReference type="Pfam" id="PF24827"/>
    </source>
</evidence>
<evidence type="ECO:0000256" key="5">
    <source>
        <dbReference type="SAM" id="MobiDB-lite"/>
    </source>
</evidence>
<dbReference type="Gene3D" id="3.40.630.10">
    <property type="entry name" value="Zn peptidases"/>
    <property type="match status" value="2"/>
</dbReference>
<comment type="caution">
    <text evidence="7">The sequence shown here is derived from an EMBL/GenBank/DDBJ whole genome shotgun (WGS) entry which is preliminary data.</text>
</comment>
<evidence type="ECO:0000313" key="8">
    <source>
        <dbReference type="Proteomes" id="UP000605846"/>
    </source>
</evidence>
<dbReference type="InterPro" id="IPR055438">
    <property type="entry name" value="AstE_AspA_cat"/>
</dbReference>
<protein>
    <recommendedName>
        <fullName evidence="6">Succinylglutamate desuccinylase/Aspartoacylase catalytic domain-containing protein</fullName>
    </recommendedName>
</protein>
<dbReference type="OrthoDB" id="5588846at2759"/>
<keyword evidence="2" id="KW-0479">Metal-binding</keyword>
<gene>
    <name evidence="7" type="ORF">EC973_003560</name>
</gene>
<keyword evidence="8" id="KW-1185">Reference proteome</keyword>
<dbReference type="SUPFAM" id="SSF53187">
    <property type="entry name" value="Zn-dependent exopeptidases"/>
    <property type="match status" value="1"/>
</dbReference>
<proteinExistence type="predicted"/>
<keyword evidence="4" id="KW-0862">Zinc</keyword>
<evidence type="ECO:0000256" key="2">
    <source>
        <dbReference type="ARBA" id="ARBA00022723"/>
    </source>
</evidence>
<reference evidence="7" key="1">
    <citation type="submission" date="2020-01" db="EMBL/GenBank/DDBJ databases">
        <title>Genome Sequencing of Three Apophysomyces-Like Fungal Strains Confirms a Novel Fungal Genus in the Mucoromycota with divergent Burkholderia-like Endosymbiotic Bacteria.</title>
        <authorList>
            <person name="Stajich J.E."/>
            <person name="Macias A.M."/>
            <person name="Carter-House D."/>
            <person name="Lovett B."/>
            <person name="Kasson L.R."/>
            <person name="Berry K."/>
            <person name="Grigoriev I."/>
            <person name="Chang Y."/>
            <person name="Spatafora J."/>
            <person name="Kasson M.T."/>
        </authorList>
    </citation>
    <scope>NUCLEOTIDE SEQUENCE</scope>
    <source>
        <strain evidence="7">NRRL A-21654</strain>
    </source>
</reference>
<evidence type="ECO:0000256" key="3">
    <source>
        <dbReference type="ARBA" id="ARBA00022801"/>
    </source>
</evidence>
<dbReference type="Gene3D" id="2.60.120.10">
    <property type="entry name" value="Jelly Rolls"/>
    <property type="match status" value="1"/>
</dbReference>
<organism evidence="7 8">
    <name type="scientific">Apophysomyces ossiformis</name>
    <dbReference type="NCBI Taxonomy" id="679940"/>
    <lineage>
        <taxon>Eukaryota</taxon>
        <taxon>Fungi</taxon>
        <taxon>Fungi incertae sedis</taxon>
        <taxon>Mucoromycota</taxon>
        <taxon>Mucoromycotina</taxon>
        <taxon>Mucoromycetes</taxon>
        <taxon>Mucorales</taxon>
        <taxon>Mucorineae</taxon>
        <taxon>Mucoraceae</taxon>
        <taxon>Apophysomyces</taxon>
    </lineage>
</organism>
<evidence type="ECO:0000256" key="1">
    <source>
        <dbReference type="ARBA" id="ARBA00001947"/>
    </source>
</evidence>